<feature type="domain" description="OmpR/PhoB-type" evidence="9">
    <location>
        <begin position="135"/>
        <end position="232"/>
    </location>
</feature>
<reference evidence="10 11" key="1">
    <citation type="submission" date="2016-01" db="EMBL/GenBank/DDBJ databases">
        <title>Draft genome of the antarctic isolate Shewanella frigidimarina Ag06-30.</title>
        <authorList>
            <person name="Parmeciano Di Noto G."/>
            <person name="Vazquez S."/>
            <person name="Mac Cormack W."/>
            <person name="Iriarte A."/>
            <person name="Quiroga C."/>
        </authorList>
    </citation>
    <scope>NUCLEOTIDE SEQUENCE [LARGE SCALE GENOMIC DNA]</scope>
    <source>
        <strain evidence="10 11">Ag06-30</strain>
    </source>
</reference>
<keyword evidence="3" id="KW-0805">Transcription regulation</keyword>
<dbReference type="GO" id="GO:0000156">
    <property type="term" value="F:phosphorelay response regulator activity"/>
    <property type="evidence" value="ECO:0007669"/>
    <property type="project" value="TreeGrafter"/>
</dbReference>
<dbReference type="EMBL" id="LRDC01000071">
    <property type="protein sequence ID" value="KVX00156.1"/>
    <property type="molecule type" value="Genomic_DNA"/>
</dbReference>
<dbReference type="Pfam" id="PF00486">
    <property type="entry name" value="Trans_reg_C"/>
    <property type="match status" value="1"/>
</dbReference>
<dbReference type="SMART" id="SM00448">
    <property type="entry name" value="REC"/>
    <property type="match status" value="1"/>
</dbReference>
<keyword evidence="4 7" id="KW-0238">DNA-binding</keyword>
<dbReference type="PANTHER" id="PTHR48111:SF22">
    <property type="entry name" value="REGULATOR OF RPOS"/>
    <property type="match status" value="1"/>
</dbReference>
<dbReference type="SMART" id="SM00862">
    <property type="entry name" value="Trans_reg_C"/>
    <property type="match status" value="1"/>
</dbReference>
<dbReference type="GO" id="GO:0006355">
    <property type="term" value="P:regulation of DNA-templated transcription"/>
    <property type="evidence" value="ECO:0007669"/>
    <property type="project" value="InterPro"/>
</dbReference>
<feature type="domain" description="Response regulatory" evidence="8">
    <location>
        <begin position="14"/>
        <end position="128"/>
    </location>
</feature>
<comment type="caution">
    <text evidence="10">The sequence shown here is derived from an EMBL/GenBank/DDBJ whole genome shotgun (WGS) entry which is preliminary data.</text>
</comment>
<feature type="DNA-binding region" description="OmpR/PhoB-type" evidence="7">
    <location>
        <begin position="135"/>
        <end position="232"/>
    </location>
</feature>
<evidence type="ECO:0000256" key="1">
    <source>
        <dbReference type="ARBA" id="ARBA00022553"/>
    </source>
</evidence>
<protein>
    <submittedName>
        <fullName evidence="10">XRE family transcriptional regulator</fullName>
    </submittedName>
</protein>
<dbReference type="Proteomes" id="UP000055702">
    <property type="component" value="Unassembled WGS sequence"/>
</dbReference>
<dbReference type="InterPro" id="IPR039420">
    <property type="entry name" value="WalR-like"/>
</dbReference>
<dbReference type="InterPro" id="IPR011006">
    <property type="entry name" value="CheY-like_superfamily"/>
</dbReference>
<dbReference type="PROSITE" id="PS50110">
    <property type="entry name" value="RESPONSE_REGULATORY"/>
    <property type="match status" value="1"/>
</dbReference>
<dbReference type="GO" id="GO:0005829">
    <property type="term" value="C:cytosol"/>
    <property type="evidence" value="ECO:0007669"/>
    <property type="project" value="TreeGrafter"/>
</dbReference>
<organism evidence="10">
    <name type="scientific">Shewanella frigidimarina</name>
    <dbReference type="NCBI Taxonomy" id="56812"/>
    <lineage>
        <taxon>Bacteria</taxon>
        <taxon>Pseudomonadati</taxon>
        <taxon>Pseudomonadota</taxon>
        <taxon>Gammaproteobacteria</taxon>
        <taxon>Alteromonadales</taxon>
        <taxon>Shewanellaceae</taxon>
        <taxon>Shewanella</taxon>
    </lineage>
</organism>
<evidence type="ECO:0000256" key="7">
    <source>
        <dbReference type="PROSITE-ProRule" id="PRU01091"/>
    </source>
</evidence>
<dbReference type="Gene3D" id="3.40.50.2300">
    <property type="match status" value="1"/>
</dbReference>
<dbReference type="InterPro" id="IPR001789">
    <property type="entry name" value="Sig_transdc_resp-reg_receiver"/>
</dbReference>
<keyword evidence="5" id="KW-0804">Transcription</keyword>
<evidence type="ECO:0000256" key="4">
    <source>
        <dbReference type="ARBA" id="ARBA00023125"/>
    </source>
</evidence>
<dbReference type="AlphaFoldDB" id="A0A106BWY4"/>
<keyword evidence="2" id="KW-0902">Two-component regulatory system</keyword>
<evidence type="ECO:0000256" key="6">
    <source>
        <dbReference type="PROSITE-ProRule" id="PRU00169"/>
    </source>
</evidence>
<dbReference type="GO" id="GO:0032993">
    <property type="term" value="C:protein-DNA complex"/>
    <property type="evidence" value="ECO:0007669"/>
    <property type="project" value="TreeGrafter"/>
</dbReference>
<keyword evidence="1 6" id="KW-0597">Phosphoprotein</keyword>
<evidence type="ECO:0000256" key="5">
    <source>
        <dbReference type="ARBA" id="ARBA00023163"/>
    </source>
</evidence>
<dbReference type="CDD" id="cd00383">
    <property type="entry name" value="trans_reg_C"/>
    <property type="match status" value="1"/>
</dbReference>
<dbReference type="PANTHER" id="PTHR48111">
    <property type="entry name" value="REGULATOR OF RPOS"/>
    <property type="match status" value="1"/>
</dbReference>
<dbReference type="InterPro" id="IPR016032">
    <property type="entry name" value="Sig_transdc_resp-reg_C-effctor"/>
</dbReference>
<evidence type="ECO:0000313" key="11">
    <source>
        <dbReference type="Proteomes" id="UP000055702"/>
    </source>
</evidence>
<dbReference type="GO" id="GO:0000976">
    <property type="term" value="F:transcription cis-regulatory region binding"/>
    <property type="evidence" value="ECO:0007669"/>
    <property type="project" value="TreeGrafter"/>
</dbReference>
<sequence length="237" mass="26579">MNQGMSSMNTDKLQLLLVEDDLDLATAVIEYLELEDILCDHAANGQVGLNLSLQNQYDVVILDLNLPKMNGLQVCESLRMQGMDVPVLMLTAQDTLDDKLTGFAKGADDYLVKPFAMEELIVRTRVLARRRSGQVMRLSVGDLTLDLQQKQAYRANELVKLSPTAFKILEVLMRTSPNPVSREKLMQSVWGDDQPDSNSLKVHIFNLRKQLDAEHDVKLLHTISGHGFAIKDEELSS</sequence>
<dbReference type="Pfam" id="PF00072">
    <property type="entry name" value="Response_reg"/>
    <property type="match status" value="1"/>
</dbReference>
<accession>A0A106BWY4</accession>
<dbReference type="PROSITE" id="PS51755">
    <property type="entry name" value="OMPR_PHOB"/>
    <property type="match status" value="1"/>
</dbReference>
<name>A0A106BWY4_SHEFR</name>
<dbReference type="Gene3D" id="1.10.10.10">
    <property type="entry name" value="Winged helix-like DNA-binding domain superfamily/Winged helix DNA-binding domain"/>
    <property type="match status" value="1"/>
</dbReference>
<dbReference type="SUPFAM" id="SSF46894">
    <property type="entry name" value="C-terminal effector domain of the bipartite response regulators"/>
    <property type="match status" value="1"/>
</dbReference>
<dbReference type="SUPFAM" id="SSF52172">
    <property type="entry name" value="CheY-like"/>
    <property type="match status" value="1"/>
</dbReference>
<evidence type="ECO:0000313" key="10">
    <source>
        <dbReference type="EMBL" id="KVX00156.1"/>
    </source>
</evidence>
<dbReference type="InterPro" id="IPR001867">
    <property type="entry name" value="OmpR/PhoB-type_DNA-bd"/>
</dbReference>
<evidence type="ECO:0000259" key="9">
    <source>
        <dbReference type="PROSITE" id="PS51755"/>
    </source>
</evidence>
<evidence type="ECO:0000256" key="3">
    <source>
        <dbReference type="ARBA" id="ARBA00023015"/>
    </source>
</evidence>
<feature type="modified residue" description="4-aspartylphosphate" evidence="6">
    <location>
        <position position="63"/>
    </location>
</feature>
<dbReference type="InterPro" id="IPR036388">
    <property type="entry name" value="WH-like_DNA-bd_sf"/>
</dbReference>
<gene>
    <name evidence="10" type="ORF">AWJ07_09775</name>
</gene>
<evidence type="ECO:0000256" key="2">
    <source>
        <dbReference type="ARBA" id="ARBA00023012"/>
    </source>
</evidence>
<proteinExistence type="predicted"/>
<evidence type="ECO:0000259" key="8">
    <source>
        <dbReference type="PROSITE" id="PS50110"/>
    </source>
</evidence>